<dbReference type="HOGENOM" id="CLU_2167837_0_0_5"/>
<reference evidence="1 2" key="1">
    <citation type="submission" date="2013-09" db="EMBL/GenBank/DDBJ databases">
        <authorList>
            <consortium name="DOE Joint Genome Institute"/>
            <person name="Klenk H.-P."/>
            <person name="Huntemann M."/>
            <person name="Han J."/>
            <person name="Chen A."/>
            <person name="Kyrpides N."/>
            <person name="Mavromatis K."/>
            <person name="Markowitz V."/>
            <person name="Palaniappan K."/>
            <person name="Ivanova N."/>
            <person name="Schaumberg A."/>
            <person name="Pati A."/>
            <person name="Liolios K."/>
            <person name="Nordberg H.P."/>
            <person name="Cantor M.N."/>
            <person name="Hua S.X."/>
            <person name="Woyke T."/>
        </authorList>
    </citation>
    <scope>NUCLEOTIDE SEQUENCE [LARGE SCALE GENOMIC DNA]</scope>
    <source>
        <strain evidence="1 2">DSM 14336</strain>
    </source>
</reference>
<organism evidence="1 2">
    <name type="scientific">Leisingera methylohalidivorans DSM 14336</name>
    <dbReference type="NCBI Taxonomy" id="999552"/>
    <lineage>
        <taxon>Bacteria</taxon>
        <taxon>Pseudomonadati</taxon>
        <taxon>Pseudomonadota</taxon>
        <taxon>Alphaproteobacteria</taxon>
        <taxon>Rhodobacterales</taxon>
        <taxon>Roseobacteraceae</taxon>
        <taxon>Leisingera</taxon>
    </lineage>
</organism>
<dbReference type="OrthoDB" id="7006010at2"/>
<dbReference type="EMBL" id="CP006773">
    <property type="protein sequence ID" value="AHD03303.1"/>
    <property type="molecule type" value="Genomic_DNA"/>
</dbReference>
<protein>
    <submittedName>
        <fullName evidence="1">Uncharacterized protein</fullName>
    </submittedName>
</protein>
<accession>V9VZE7</accession>
<sequence length="110" mass="11653">MVFHQSFCIIYAVVNAGQSTGVTAEVLAGFSSGQSVDPSPAQSAKRLEFKCAQLLGFNGKPLLQMAYLDPDGVPVAFCVTCSAGAGKAVQARFWLAWPLPLGSVKALFIW</sequence>
<gene>
    <name evidence="1" type="ORF">METH_19880</name>
</gene>
<dbReference type="PATRIC" id="fig|999552.6.peg.3936"/>
<dbReference type="AlphaFoldDB" id="V9VZE7"/>
<proteinExistence type="predicted"/>
<evidence type="ECO:0000313" key="2">
    <source>
        <dbReference type="Proteomes" id="UP000018780"/>
    </source>
</evidence>
<dbReference type="STRING" id="999552.METH_19880"/>
<dbReference type="KEGG" id="lmd:METH_19880"/>
<name>V9VZE7_9RHOB</name>
<dbReference type="RefSeq" id="WP_024092099.1">
    <property type="nucleotide sequence ID" value="NC_023135.1"/>
</dbReference>
<dbReference type="Proteomes" id="UP000018780">
    <property type="component" value="Chromosome"/>
</dbReference>
<evidence type="ECO:0000313" key="1">
    <source>
        <dbReference type="EMBL" id="AHD03303.1"/>
    </source>
</evidence>
<keyword evidence="2" id="KW-1185">Reference proteome</keyword>